<dbReference type="Pfam" id="PF00929">
    <property type="entry name" value="RNase_T"/>
    <property type="match status" value="1"/>
</dbReference>
<feature type="compositionally biased region" description="Pro residues" evidence="8">
    <location>
        <begin position="950"/>
        <end position="964"/>
    </location>
</feature>
<dbReference type="InterPro" id="IPR013520">
    <property type="entry name" value="Ribonucl_H"/>
</dbReference>
<evidence type="ECO:0000256" key="6">
    <source>
        <dbReference type="ARBA" id="ARBA00022842"/>
    </source>
</evidence>
<comment type="caution">
    <text evidence="10">The sequence shown here is derived from an EMBL/GenBank/DDBJ whole genome shotgun (WGS) entry which is preliminary data.</text>
</comment>
<keyword evidence="4" id="KW-0378">Hydrolase</keyword>
<evidence type="ECO:0000313" key="10">
    <source>
        <dbReference type="EMBL" id="KAK9787863.1"/>
    </source>
</evidence>
<dbReference type="InterPro" id="IPR012337">
    <property type="entry name" value="RNaseH-like_sf"/>
</dbReference>
<gene>
    <name evidence="10" type="ORF">WJX73_003619</name>
</gene>
<keyword evidence="11" id="KW-1185">Reference proteome</keyword>
<evidence type="ECO:0000256" key="3">
    <source>
        <dbReference type="ARBA" id="ARBA00022723"/>
    </source>
</evidence>
<evidence type="ECO:0000256" key="8">
    <source>
        <dbReference type="SAM" id="MobiDB-lite"/>
    </source>
</evidence>
<keyword evidence="5" id="KW-0269">Exonuclease</keyword>
<dbReference type="GO" id="GO:0046872">
    <property type="term" value="F:metal ion binding"/>
    <property type="evidence" value="ECO:0007669"/>
    <property type="project" value="UniProtKB-KW"/>
</dbReference>
<evidence type="ECO:0000256" key="7">
    <source>
        <dbReference type="ARBA" id="ARBA00025769"/>
    </source>
</evidence>
<evidence type="ECO:0000256" key="2">
    <source>
        <dbReference type="ARBA" id="ARBA00022722"/>
    </source>
</evidence>
<protein>
    <recommendedName>
        <fullName evidence="9">Exonuclease domain-containing protein</fullName>
    </recommendedName>
</protein>
<dbReference type="CDD" id="cd06127">
    <property type="entry name" value="DEDDh"/>
    <property type="match status" value="1"/>
</dbReference>
<organism evidence="10 11">
    <name type="scientific">Symbiochloris irregularis</name>
    <dbReference type="NCBI Taxonomy" id="706552"/>
    <lineage>
        <taxon>Eukaryota</taxon>
        <taxon>Viridiplantae</taxon>
        <taxon>Chlorophyta</taxon>
        <taxon>core chlorophytes</taxon>
        <taxon>Trebouxiophyceae</taxon>
        <taxon>Trebouxiales</taxon>
        <taxon>Trebouxiaceae</taxon>
        <taxon>Symbiochloris</taxon>
    </lineage>
</organism>
<dbReference type="SUPFAM" id="SSF53098">
    <property type="entry name" value="Ribonuclease H-like"/>
    <property type="match status" value="1"/>
</dbReference>
<proteinExistence type="inferred from homology"/>
<evidence type="ECO:0000313" key="11">
    <source>
        <dbReference type="Proteomes" id="UP001465755"/>
    </source>
</evidence>
<feature type="region of interest" description="Disordered" evidence="8">
    <location>
        <begin position="918"/>
        <end position="965"/>
    </location>
</feature>
<feature type="domain" description="Exonuclease" evidence="9">
    <location>
        <begin position="7"/>
        <end position="186"/>
    </location>
</feature>
<dbReference type="PANTHER" id="PTHR13058">
    <property type="entry name" value="THREE PRIME REPAIR EXONUCLEASE 1, 2"/>
    <property type="match status" value="1"/>
</dbReference>
<dbReference type="InterPro" id="IPR040393">
    <property type="entry name" value="TREX1/2"/>
</dbReference>
<dbReference type="EMBL" id="JALJOQ010000239">
    <property type="protein sequence ID" value="KAK9787863.1"/>
    <property type="molecule type" value="Genomic_DNA"/>
</dbReference>
<dbReference type="GO" id="GO:0006308">
    <property type="term" value="P:DNA catabolic process"/>
    <property type="evidence" value="ECO:0007669"/>
    <property type="project" value="TreeGrafter"/>
</dbReference>
<dbReference type="Gene3D" id="3.30.420.10">
    <property type="entry name" value="Ribonuclease H-like superfamily/Ribonuclease H"/>
    <property type="match status" value="1"/>
</dbReference>
<evidence type="ECO:0000259" key="9">
    <source>
        <dbReference type="SMART" id="SM00479"/>
    </source>
</evidence>
<comment type="cofactor">
    <cofactor evidence="1">
        <name>Mg(2+)</name>
        <dbReference type="ChEBI" id="CHEBI:18420"/>
    </cofactor>
</comment>
<dbReference type="GO" id="GO:0005737">
    <property type="term" value="C:cytoplasm"/>
    <property type="evidence" value="ECO:0007669"/>
    <property type="project" value="TreeGrafter"/>
</dbReference>
<keyword evidence="6" id="KW-0460">Magnesium</keyword>
<keyword evidence="2" id="KW-0540">Nuclease</keyword>
<keyword evidence="3" id="KW-0479">Metal-binding</keyword>
<evidence type="ECO:0000256" key="5">
    <source>
        <dbReference type="ARBA" id="ARBA00022839"/>
    </source>
</evidence>
<dbReference type="InterPro" id="IPR036397">
    <property type="entry name" value="RNaseH_sf"/>
</dbReference>
<evidence type="ECO:0000256" key="4">
    <source>
        <dbReference type="ARBA" id="ARBA00022801"/>
    </source>
</evidence>
<comment type="similarity">
    <text evidence="7">Belongs to the exonuclease superfamily. TREX family.</text>
</comment>
<sequence length="1050" mass="116538">MSSQCWRVIVVDIETTGLDLTSGRIIELAGYDCKSGQQFASGPMYVHPYQSSEYAKAVHHIDDKELSDPENPPLRIIAAAFVDWVCGLRQSDEVPVLVAHNGKHFDFCWLVRDFALEHVSMPADWVWLDTLALISTPASAIPRGARSQAALRERFKVAAPDNAHRALPDVQVLVSLLPFVLITAGVRDLDAFLSSPSDGSCGVFSYFEEAAQSGAAATWSGPGMDPAMEDLGDGRTQDRVPLAFDILDALFRERQWFGRTDIQLLGLGLHSGEAEILMPIPMLESAPGDMAYVWEPVAEITVEKPQGHDSPNPRIWDDAAVLSKQRRYRSGDLVEQKLVWSVESKVLGCNDELWVRTVGNNMSAYRGNTVLDITVLFSLTLAKRLADRGLPLQDRYIMPAKTFQAMFPGKDRVALNPGNLRQMEAYGCTDQEAPVRLLHYLMMMREHTDLFPPETYWDTSRPLPGAVYCLFEWQATMQMCIHSARSGINRDEAPRVDSRDVLLRPNSSPIAPTAGGVQEKHMGLTGSMALDQKHAEQLKLGHHDCTRARQRGMHPKSSQSYRGGVDLDSIQVHIGQHLPGQCQELGTAMEAKLAALITSAPHALDLPAWALYQLGAFERATELRFELDGTCLSASWLSIRPGSPFLMNLDNPSDVHRSWEHCVNARLFYNNPFWDCGVPEVDADVNWPDKETRRTIADKVPPLRDWRQHEGPGKTVDGVEELVPLTGIQGKGHLWPTAEQILSGFFTMLERAPVSEQDVRSMLPKNASEGKTVFLPLNWEEIRRRGHYPDFFEPPITLEAVLEYAELWSKGATAALQAAVDHNIEHVHQKLSQARFQVIKERGAGTVFLHPLHQRFFYSERAAGKTIEEILRDASESDTPHIFINRSVQILRELEIPRHGTHLARVEAFRWQHPTKELSSGLAPARAIPTRQSKPQPSAQEEAAAITADDPPPAAASKPAPPSEIPVKYGTVNAKFHTGKQVFVVQGGSEDEAMTGAKFGLLAKGQNGRKGWKQEVQVQLGGGQEDKLAAYMATFDFKFLARGGGGKKKV</sequence>
<dbReference type="Proteomes" id="UP001465755">
    <property type="component" value="Unassembled WGS sequence"/>
</dbReference>
<name>A0AAW1NPF9_9CHLO</name>
<dbReference type="SMART" id="SM00479">
    <property type="entry name" value="EXOIII"/>
    <property type="match status" value="1"/>
</dbReference>
<dbReference type="GO" id="GO:0003676">
    <property type="term" value="F:nucleic acid binding"/>
    <property type="evidence" value="ECO:0007669"/>
    <property type="project" value="InterPro"/>
</dbReference>
<reference evidence="10 11" key="1">
    <citation type="journal article" date="2024" name="Nat. Commun.">
        <title>Phylogenomics reveals the evolutionary origins of lichenization in chlorophyte algae.</title>
        <authorList>
            <person name="Puginier C."/>
            <person name="Libourel C."/>
            <person name="Otte J."/>
            <person name="Skaloud P."/>
            <person name="Haon M."/>
            <person name="Grisel S."/>
            <person name="Petersen M."/>
            <person name="Berrin J.G."/>
            <person name="Delaux P.M."/>
            <person name="Dal Grande F."/>
            <person name="Keller J."/>
        </authorList>
    </citation>
    <scope>NUCLEOTIDE SEQUENCE [LARGE SCALE GENOMIC DNA]</scope>
    <source>
        <strain evidence="10 11">SAG 2036</strain>
    </source>
</reference>
<evidence type="ECO:0000256" key="1">
    <source>
        <dbReference type="ARBA" id="ARBA00001946"/>
    </source>
</evidence>
<feature type="compositionally biased region" description="Polar residues" evidence="8">
    <location>
        <begin position="930"/>
        <end position="939"/>
    </location>
</feature>
<dbReference type="AlphaFoldDB" id="A0AAW1NPF9"/>
<dbReference type="GO" id="GO:0008296">
    <property type="term" value="F:3'-5'-DNA exonuclease activity"/>
    <property type="evidence" value="ECO:0007669"/>
    <property type="project" value="TreeGrafter"/>
</dbReference>
<dbReference type="PANTHER" id="PTHR13058:SF19">
    <property type="entry name" value="LD40940P"/>
    <property type="match status" value="1"/>
</dbReference>
<accession>A0AAW1NPF9</accession>